<sequence length="295" mass="30834">MALERLAQGIRRIVAPNPSPLTFRGTNTYILGTGRVAVLDPGPAIPEHLEAILAGLEVEESVAAILVTHAHLDHSEGARPLAQKTGAPIFAFGGPKAGRSEVMQQLAAGGLAGGGEGVDATFAPDHLLGHGTRLSIADWAVTALFTPGHFCNHLSFRMGQAIFTGDVVMGWSSTLISPPDGDLGDYYESLDVLAAENAEMFYPGHGDPIAAPATRLAELRAHRQGRTEQILAALAQGPASAFDLTAMIYTETPAPLQAAAARNVFAHLVELEKSGQVIAAPALGAEAIFTLRKEG</sequence>
<proteinExistence type="predicted"/>
<dbReference type="EMBL" id="FTOG01000010">
    <property type="protein sequence ID" value="SIT12105.1"/>
    <property type="molecule type" value="Genomic_DNA"/>
</dbReference>
<accession>A0A1N7PNA7</accession>
<dbReference type="InterPro" id="IPR050662">
    <property type="entry name" value="Sec-metab_biosynth-thioest"/>
</dbReference>
<evidence type="ECO:0000313" key="3">
    <source>
        <dbReference type="Proteomes" id="UP000186221"/>
    </source>
</evidence>
<feature type="domain" description="Metallo-beta-lactamase" evidence="1">
    <location>
        <begin position="25"/>
        <end position="205"/>
    </location>
</feature>
<dbReference type="InterPro" id="IPR001279">
    <property type="entry name" value="Metallo-B-lactamas"/>
</dbReference>
<dbReference type="Proteomes" id="UP000186221">
    <property type="component" value="Unassembled WGS sequence"/>
</dbReference>
<dbReference type="SMART" id="SM00849">
    <property type="entry name" value="Lactamase_B"/>
    <property type="match status" value="1"/>
</dbReference>
<dbReference type="PANTHER" id="PTHR23131">
    <property type="entry name" value="ENDORIBONUCLEASE LACTB2"/>
    <property type="match status" value="1"/>
</dbReference>
<dbReference type="Gene3D" id="1.10.10.10">
    <property type="entry name" value="Winged helix-like DNA-binding domain superfamily/Winged helix DNA-binding domain"/>
    <property type="match status" value="1"/>
</dbReference>
<protein>
    <submittedName>
        <fullName evidence="2">Glyoxylase, beta-lactamase superfamily II</fullName>
    </submittedName>
</protein>
<gene>
    <name evidence="2" type="ORF">SAMN05421580_110157</name>
</gene>
<keyword evidence="3" id="KW-1185">Reference proteome</keyword>
<evidence type="ECO:0000259" key="1">
    <source>
        <dbReference type="SMART" id="SM00849"/>
    </source>
</evidence>
<dbReference type="STRING" id="453582.SAMN05421580_110157"/>
<dbReference type="InterPro" id="IPR036866">
    <property type="entry name" value="RibonucZ/Hydroxyglut_hydro"/>
</dbReference>
<dbReference type="PANTHER" id="PTHR23131:SF0">
    <property type="entry name" value="ENDORIBONUCLEASE LACTB2"/>
    <property type="match status" value="1"/>
</dbReference>
<dbReference type="Pfam" id="PF00753">
    <property type="entry name" value="Lactamase_B"/>
    <property type="match status" value="1"/>
</dbReference>
<dbReference type="AlphaFoldDB" id="A0A1N7PNA7"/>
<dbReference type="InterPro" id="IPR036388">
    <property type="entry name" value="WH-like_DNA-bd_sf"/>
</dbReference>
<dbReference type="Pfam" id="PF17778">
    <property type="entry name" value="WHD_BLACT"/>
    <property type="match status" value="1"/>
</dbReference>
<dbReference type="InterPro" id="IPR041516">
    <property type="entry name" value="LACTB2_WH"/>
</dbReference>
<reference evidence="3" key="1">
    <citation type="submission" date="2017-01" db="EMBL/GenBank/DDBJ databases">
        <authorList>
            <person name="Varghese N."/>
            <person name="Submissions S."/>
        </authorList>
    </citation>
    <scope>NUCLEOTIDE SEQUENCE [LARGE SCALE GENOMIC DNA]</scope>
    <source>
        <strain evidence="3">DSM 19945</strain>
    </source>
</reference>
<dbReference type="SUPFAM" id="SSF56281">
    <property type="entry name" value="Metallo-hydrolase/oxidoreductase"/>
    <property type="match status" value="1"/>
</dbReference>
<dbReference type="RefSeq" id="WP_108188638.1">
    <property type="nucleotide sequence ID" value="NZ_FTOG01000010.1"/>
</dbReference>
<organism evidence="2 3">
    <name type="scientific">Rhodobacter aestuarii</name>
    <dbReference type="NCBI Taxonomy" id="453582"/>
    <lineage>
        <taxon>Bacteria</taxon>
        <taxon>Pseudomonadati</taxon>
        <taxon>Pseudomonadota</taxon>
        <taxon>Alphaproteobacteria</taxon>
        <taxon>Rhodobacterales</taxon>
        <taxon>Rhodobacter group</taxon>
        <taxon>Rhodobacter</taxon>
    </lineage>
</organism>
<dbReference type="CDD" id="cd16278">
    <property type="entry name" value="metallo-hydrolase-like_MBL-fold"/>
    <property type="match status" value="1"/>
</dbReference>
<evidence type="ECO:0000313" key="2">
    <source>
        <dbReference type="EMBL" id="SIT12105.1"/>
    </source>
</evidence>
<name>A0A1N7PNA7_9RHOB</name>
<dbReference type="Gene3D" id="3.60.15.10">
    <property type="entry name" value="Ribonuclease Z/Hydroxyacylglutathione hydrolase-like"/>
    <property type="match status" value="1"/>
</dbReference>
<dbReference type="OrthoDB" id="9788263at2"/>